<comment type="caution">
    <text evidence="2">The sequence shown here is derived from an EMBL/GenBank/DDBJ whole genome shotgun (WGS) entry which is preliminary data.</text>
</comment>
<organism evidence="2 3">
    <name type="scientific">Culex pipiens pipiens</name>
    <name type="common">Northern house mosquito</name>
    <dbReference type="NCBI Taxonomy" id="38569"/>
    <lineage>
        <taxon>Eukaryota</taxon>
        <taxon>Metazoa</taxon>
        <taxon>Ecdysozoa</taxon>
        <taxon>Arthropoda</taxon>
        <taxon>Hexapoda</taxon>
        <taxon>Insecta</taxon>
        <taxon>Pterygota</taxon>
        <taxon>Neoptera</taxon>
        <taxon>Endopterygota</taxon>
        <taxon>Diptera</taxon>
        <taxon>Nematocera</taxon>
        <taxon>Culicoidea</taxon>
        <taxon>Culicidae</taxon>
        <taxon>Culicinae</taxon>
        <taxon>Culicini</taxon>
        <taxon>Culex</taxon>
        <taxon>Culex</taxon>
    </lineage>
</organism>
<feature type="non-terminal residue" evidence="2">
    <location>
        <position position="378"/>
    </location>
</feature>
<dbReference type="Pfam" id="PF21787">
    <property type="entry name" value="TNP-like_RNaseH_N"/>
    <property type="match status" value="1"/>
</dbReference>
<evidence type="ECO:0000259" key="1">
    <source>
        <dbReference type="Pfam" id="PF21787"/>
    </source>
</evidence>
<dbReference type="Proteomes" id="UP001562425">
    <property type="component" value="Unassembled WGS sequence"/>
</dbReference>
<dbReference type="InterPro" id="IPR048365">
    <property type="entry name" value="TNP-like_RNaseH_N"/>
</dbReference>
<proteinExistence type="predicted"/>
<reference evidence="2 3" key="1">
    <citation type="submission" date="2024-05" db="EMBL/GenBank/DDBJ databases">
        <title>Culex pipiens pipiens assembly and annotation.</title>
        <authorList>
            <person name="Alout H."/>
            <person name="Durand T."/>
        </authorList>
    </citation>
    <scope>NUCLEOTIDE SEQUENCE [LARGE SCALE GENOMIC DNA]</scope>
    <source>
        <strain evidence="2">HA-2024</strain>
        <tissue evidence="2">Whole body</tissue>
    </source>
</reference>
<gene>
    <name evidence="2" type="ORF">pipiens_018789</name>
</gene>
<name>A0ABD1DY65_CULPP</name>
<sequence>MTRKPRGRRYSEASKKFASGTYLTSPAAYRGVRQRIEKNDPSRLATEAVVLMVQGVDVLEPFHWEPYKNVDAQKKSKKPRRFKQALGYILAHHTPGSDVQFSFLEKAVRQLRLRGLYPLALVLDQGTTNVKMVKAAGATKNHPIIDLAGEQIAVMYDSPHLLKNTKSMLMKYNVVFGGHIASFSHIVKLFELDCDSIPRLVPRLTDKCVYAAPFRAMNVSQAARTMSESTSVGQNCEEDDAETLLQDDEIPTFAEFSAANQIEYKYKKVPLRLDGHRLYTTNSLNGLVYIVGASARKLHKRCKKNLVARRQTDDLNKEIFSFCEMKRAKTVPNTKLMELGLLVYTIFDQRFKPMLYQSKKNVKRRMKEYILHNDFKKQ</sequence>
<feature type="domain" description="Transposable element P transposase-like RNase H" evidence="1">
    <location>
        <begin position="81"/>
        <end position="136"/>
    </location>
</feature>
<keyword evidence="3" id="KW-1185">Reference proteome</keyword>
<dbReference type="EMBL" id="JBEHCU010000203">
    <property type="protein sequence ID" value="KAL1404628.1"/>
    <property type="molecule type" value="Genomic_DNA"/>
</dbReference>
<evidence type="ECO:0000313" key="2">
    <source>
        <dbReference type="EMBL" id="KAL1404628.1"/>
    </source>
</evidence>
<protein>
    <recommendedName>
        <fullName evidence="1">Transposable element P transposase-like RNase H domain-containing protein</fullName>
    </recommendedName>
</protein>
<dbReference type="AlphaFoldDB" id="A0ABD1DY65"/>
<evidence type="ECO:0000313" key="3">
    <source>
        <dbReference type="Proteomes" id="UP001562425"/>
    </source>
</evidence>
<accession>A0ABD1DY65</accession>